<dbReference type="AlphaFoldDB" id="A0AA88YVR6"/>
<protein>
    <submittedName>
        <fullName evidence="1">Uncharacterized protein</fullName>
    </submittedName>
</protein>
<gene>
    <name evidence="1" type="ORF">FSP39_020505</name>
</gene>
<accession>A0AA88YVR6</accession>
<evidence type="ECO:0000313" key="2">
    <source>
        <dbReference type="Proteomes" id="UP001186944"/>
    </source>
</evidence>
<name>A0AA88YVR6_PINIB</name>
<comment type="caution">
    <text evidence="1">The sequence shown here is derived from an EMBL/GenBank/DDBJ whole genome shotgun (WGS) entry which is preliminary data.</text>
</comment>
<dbReference type="Proteomes" id="UP001186944">
    <property type="component" value="Unassembled WGS sequence"/>
</dbReference>
<dbReference type="EMBL" id="VSWD01000001">
    <property type="protein sequence ID" value="KAK3108996.1"/>
    <property type="molecule type" value="Genomic_DNA"/>
</dbReference>
<proteinExistence type="predicted"/>
<organism evidence="1 2">
    <name type="scientific">Pinctada imbricata</name>
    <name type="common">Atlantic pearl-oyster</name>
    <name type="synonym">Pinctada martensii</name>
    <dbReference type="NCBI Taxonomy" id="66713"/>
    <lineage>
        <taxon>Eukaryota</taxon>
        <taxon>Metazoa</taxon>
        <taxon>Spiralia</taxon>
        <taxon>Lophotrochozoa</taxon>
        <taxon>Mollusca</taxon>
        <taxon>Bivalvia</taxon>
        <taxon>Autobranchia</taxon>
        <taxon>Pteriomorphia</taxon>
        <taxon>Pterioida</taxon>
        <taxon>Pterioidea</taxon>
        <taxon>Pteriidae</taxon>
        <taxon>Pinctada</taxon>
    </lineage>
</organism>
<keyword evidence="2" id="KW-1185">Reference proteome</keyword>
<sequence>MRTIYEAGKLAQVVKEMERYQLDILGASEARWTGANKIRPISGTTVCHSGK</sequence>
<reference evidence="1" key="1">
    <citation type="submission" date="2019-08" db="EMBL/GenBank/DDBJ databases">
        <title>The improved chromosome-level genome for the pearl oyster Pinctada fucata martensii using PacBio sequencing and Hi-C.</title>
        <authorList>
            <person name="Zheng Z."/>
        </authorList>
    </citation>
    <scope>NUCLEOTIDE SEQUENCE</scope>
    <source>
        <strain evidence="1">ZZ-2019</strain>
        <tissue evidence="1">Adductor muscle</tissue>
    </source>
</reference>
<evidence type="ECO:0000313" key="1">
    <source>
        <dbReference type="EMBL" id="KAK3108996.1"/>
    </source>
</evidence>